<reference evidence="5" key="1">
    <citation type="journal article" date="2015" name="PLoS Genet.">
        <title>Genome Sequence and Transcriptome Analyses of Chrysochromulina tobin: Metabolic Tools for Enhanced Algal Fitness in the Prominent Order Prymnesiales (Haptophyceae).</title>
        <authorList>
            <person name="Hovde B.T."/>
            <person name="Deodato C.R."/>
            <person name="Hunsperger H.M."/>
            <person name="Ryken S.A."/>
            <person name="Yost W."/>
            <person name="Jha R.K."/>
            <person name="Patterson J."/>
            <person name="Monnat R.J. Jr."/>
            <person name="Barlow S.B."/>
            <person name="Starkenburg S.R."/>
            <person name="Cattolico R.A."/>
        </authorList>
    </citation>
    <scope>NUCLEOTIDE SEQUENCE</scope>
    <source>
        <strain evidence="5">CCMP291</strain>
    </source>
</reference>
<gene>
    <name evidence="4" type="ORF">Ctob_011818</name>
</gene>
<comment type="subcellular location">
    <subcellularLocation>
        <location evidence="3">Peroxisome membrane</location>
    </subcellularLocation>
</comment>
<proteinExistence type="predicted"/>
<evidence type="ECO:0000256" key="3">
    <source>
        <dbReference type="ARBA" id="ARBA00046271"/>
    </source>
</evidence>
<sequence>MSSDCPLVPFGCALHASTDFREKLYKVLQYAAKLAASQPGASKRAGHIAATLSQSRGVFKLLKLVNNVESYQKSLVEADPVLARLCKLEAYLNTIVSAMQDLITIDKLCLTNALSKQFSWWMNFLDLLLSVLLAIIASYSHRQLLTSGVDSPKAQRQLLLLRLELGVRIGDAIALLQETSKYPGSSQPMWSAPSARTAMLASLASAACATSAVAIKKWAALPAPSPVSVAVAAIGTVKKVR</sequence>
<dbReference type="Proteomes" id="UP000037460">
    <property type="component" value="Unassembled WGS sequence"/>
</dbReference>
<organism evidence="4 5">
    <name type="scientific">Chrysochromulina tobinii</name>
    <dbReference type="NCBI Taxonomy" id="1460289"/>
    <lineage>
        <taxon>Eukaryota</taxon>
        <taxon>Haptista</taxon>
        <taxon>Haptophyta</taxon>
        <taxon>Prymnesiophyceae</taxon>
        <taxon>Prymnesiales</taxon>
        <taxon>Chrysochromulinaceae</taxon>
        <taxon>Chrysochromulina</taxon>
    </lineage>
</organism>
<name>A0A0M0JFR3_9EUKA</name>
<accession>A0A0M0JFR3</accession>
<evidence type="ECO:0000256" key="2">
    <source>
        <dbReference type="ARBA" id="ARBA00023140"/>
    </source>
</evidence>
<keyword evidence="5" id="KW-1185">Reference proteome</keyword>
<dbReference type="InterPro" id="IPR008733">
    <property type="entry name" value="PEX11"/>
</dbReference>
<evidence type="ECO:0000313" key="5">
    <source>
        <dbReference type="Proteomes" id="UP000037460"/>
    </source>
</evidence>
<dbReference type="AlphaFoldDB" id="A0A0M0JFR3"/>
<dbReference type="Pfam" id="PF05648">
    <property type="entry name" value="PEX11"/>
    <property type="match status" value="1"/>
</dbReference>
<dbReference type="GO" id="GO:0005778">
    <property type="term" value="C:peroxisomal membrane"/>
    <property type="evidence" value="ECO:0007669"/>
    <property type="project" value="UniProtKB-SubCell"/>
</dbReference>
<dbReference type="EMBL" id="JWZX01002976">
    <property type="protein sequence ID" value="KOO25424.1"/>
    <property type="molecule type" value="Genomic_DNA"/>
</dbReference>
<protein>
    <submittedName>
        <fullName evidence="4">Uncharacterized protein</fullName>
    </submittedName>
</protein>
<comment type="caution">
    <text evidence="4">The sequence shown here is derived from an EMBL/GenBank/DDBJ whole genome shotgun (WGS) entry which is preliminary data.</text>
</comment>
<evidence type="ECO:0000256" key="1">
    <source>
        <dbReference type="ARBA" id="ARBA00023136"/>
    </source>
</evidence>
<keyword evidence="2" id="KW-0576">Peroxisome</keyword>
<evidence type="ECO:0000313" key="4">
    <source>
        <dbReference type="EMBL" id="KOO25424.1"/>
    </source>
</evidence>
<dbReference type="GO" id="GO:0016559">
    <property type="term" value="P:peroxisome fission"/>
    <property type="evidence" value="ECO:0007669"/>
    <property type="project" value="InterPro"/>
</dbReference>
<keyword evidence="1" id="KW-0472">Membrane</keyword>